<dbReference type="EMBL" id="PYLZ01000005">
    <property type="protein sequence ID" value="PSW24417.1"/>
    <property type="molecule type" value="Genomic_DNA"/>
</dbReference>
<dbReference type="GO" id="GO:0006259">
    <property type="term" value="P:DNA metabolic process"/>
    <property type="evidence" value="ECO:0007669"/>
    <property type="project" value="UniProtKB-ARBA"/>
</dbReference>
<evidence type="ECO:0000313" key="5">
    <source>
        <dbReference type="EMBL" id="PSW24417.1"/>
    </source>
</evidence>
<dbReference type="OrthoDB" id="5497329at2"/>
<dbReference type="GO" id="GO:0005829">
    <property type="term" value="C:cytosol"/>
    <property type="evidence" value="ECO:0007669"/>
    <property type="project" value="TreeGrafter"/>
</dbReference>
<reference evidence="5 6" key="1">
    <citation type="submission" date="2018-01" db="EMBL/GenBank/DDBJ databases">
        <title>Whole genome sequencing of Histamine producing bacteria.</title>
        <authorList>
            <person name="Butler K."/>
        </authorList>
    </citation>
    <scope>NUCLEOTIDE SEQUENCE [LARGE SCALE GENOMIC DNA]</scope>
    <source>
        <strain evidence="5 6">DSM 24669</strain>
    </source>
</reference>
<dbReference type="CDD" id="cd06127">
    <property type="entry name" value="DEDDh"/>
    <property type="match status" value="1"/>
</dbReference>
<feature type="domain" description="Exonuclease" evidence="4">
    <location>
        <begin position="48"/>
        <end position="221"/>
    </location>
</feature>
<keyword evidence="3" id="KW-0269">Exonuclease</keyword>
<dbReference type="AlphaFoldDB" id="A0A2T3P751"/>
<dbReference type="GO" id="GO:0008408">
    <property type="term" value="F:3'-5' exonuclease activity"/>
    <property type="evidence" value="ECO:0007669"/>
    <property type="project" value="TreeGrafter"/>
</dbReference>
<sequence>MFAWFKPSPLKQLAAQQRLLTSQVQSEPLLSLVNAPLPDNRTDARLLDIIVIDFETNGLDPTKNTVLSIGWVEIKKGIIDLSTGHHYLVRSQSPITAHSATIHHLLPEQLNQAGLEENLAFSQLLKAMVGKVVIAHGCVVEKGFLEHHIQAHYQLPSLPVLWLDTLKIEQYCNQLRARKPDWRLASIRKAYHLPDYPAHHALMDAIATAELYLAQLHGLFGSSPAQLEVLMKASQN</sequence>
<dbReference type="SMART" id="SM00479">
    <property type="entry name" value="EXOIII"/>
    <property type="match status" value="1"/>
</dbReference>
<evidence type="ECO:0000256" key="1">
    <source>
        <dbReference type="ARBA" id="ARBA00022722"/>
    </source>
</evidence>
<dbReference type="Gene3D" id="3.30.420.10">
    <property type="entry name" value="Ribonuclease H-like superfamily/Ribonuclease H"/>
    <property type="match status" value="1"/>
</dbReference>
<keyword evidence="2" id="KW-0378">Hydrolase</keyword>
<evidence type="ECO:0000259" key="4">
    <source>
        <dbReference type="SMART" id="SM00479"/>
    </source>
</evidence>
<dbReference type="Proteomes" id="UP000240481">
    <property type="component" value="Unassembled WGS sequence"/>
</dbReference>
<protein>
    <submittedName>
        <fullName evidence="5">DNA polymerase III subunit epsilon</fullName>
    </submittedName>
</protein>
<comment type="caution">
    <text evidence="5">The sequence shown here is derived from an EMBL/GenBank/DDBJ whole genome shotgun (WGS) entry which is preliminary data.</text>
</comment>
<evidence type="ECO:0000313" key="6">
    <source>
        <dbReference type="Proteomes" id="UP000240481"/>
    </source>
</evidence>
<accession>A0A2T3P751</accession>
<dbReference type="InterPro" id="IPR036397">
    <property type="entry name" value="RNaseH_sf"/>
</dbReference>
<dbReference type="InterPro" id="IPR013520">
    <property type="entry name" value="Ribonucl_H"/>
</dbReference>
<keyword evidence="1" id="KW-0540">Nuclease</keyword>
<organism evidence="5 6">
    <name type="scientific">Photobacterium swingsii</name>
    <dbReference type="NCBI Taxonomy" id="680026"/>
    <lineage>
        <taxon>Bacteria</taxon>
        <taxon>Pseudomonadati</taxon>
        <taxon>Pseudomonadota</taxon>
        <taxon>Gammaproteobacteria</taxon>
        <taxon>Vibrionales</taxon>
        <taxon>Vibrionaceae</taxon>
        <taxon>Photobacterium</taxon>
    </lineage>
</organism>
<proteinExistence type="predicted"/>
<dbReference type="PANTHER" id="PTHR30231">
    <property type="entry name" value="DNA POLYMERASE III SUBUNIT EPSILON"/>
    <property type="match status" value="1"/>
</dbReference>
<name>A0A2T3P751_9GAMM</name>
<keyword evidence="6" id="KW-1185">Reference proteome</keyword>
<dbReference type="Pfam" id="PF00929">
    <property type="entry name" value="RNase_T"/>
    <property type="match status" value="1"/>
</dbReference>
<dbReference type="SUPFAM" id="SSF53098">
    <property type="entry name" value="Ribonuclease H-like"/>
    <property type="match status" value="1"/>
</dbReference>
<evidence type="ECO:0000256" key="3">
    <source>
        <dbReference type="ARBA" id="ARBA00022839"/>
    </source>
</evidence>
<evidence type="ECO:0000256" key="2">
    <source>
        <dbReference type="ARBA" id="ARBA00022801"/>
    </source>
</evidence>
<dbReference type="InterPro" id="IPR012337">
    <property type="entry name" value="RNaseH-like_sf"/>
</dbReference>
<dbReference type="GO" id="GO:0003676">
    <property type="term" value="F:nucleic acid binding"/>
    <property type="evidence" value="ECO:0007669"/>
    <property type="project" value="InterPro"/>
</dbReference>
<dbReference type="PANTHER" id="PTHR30231:SF4">
    <property type="entry name" value="PROTEIN NEN2"/>
    <property type="match status" value="1"/>
</dbReference>
<dbReference type="RefSeq" id="WP_048899007.1">
    <property type="nucleotide sequence ID" value="NZ_AP024853.1"/>
</dbReference>
<gene>
    <name evidence="5" type="ORF">C9I94_10260</name>
</gene>
<dbReference type="STRING" id="680026.AB733_12125"/>